<dbReference type="InParanoid" id="A0A0C3E7T1"/>
<gene>
    <name evidence="1" type="ORF">SCLCIDRAFT_115861</name>
</gene>
<accession>A0A0C3E7T1</accession>
<evidence type="ECO:0000313" key="2">
    <source>
        <dbReference type="Proteomes" id="UP000053989"/>
    </source>
</evidence>
<reference evidence="2" key="2">
    <citation type="submission" date="2015-01" db="EMBL/GenBank/DDBJ databases">
        <title>Evolutionary Origins and Diversification of the Mycorrhizal Mutualists.</title>
        <authorList>
            <consortium name="DOE Joint Genome Institute"/>
            <consortium name="Mycorrhizal Genomics Consortium"/>
            <person name="Kohler A."/>
            <person name="Kuo A."/>
            <person name="Nagy L.G."/>
            <person name="Floudas D."/>
            <person name="Copeland A."/>
            <person name="Barry K.W."/>
            <person name="Cichocki N."/>
            <person name="Veneault-Fourrey C."/>
            <person name="LaButti K."/>
            <person name="Lindquist E.A."/>
            <person name="Lipzen A."/>
            <person name="Lundell T."/>
            <person name="Morin E."/>
            <person name="Murat C."/>
            <person name="Riley R."/>
            <person name="Ohm R."/>
            <person name="Sun H."/>
            <person name="Tunlid A."/>
            <person name="Henrissat B."/>
            <person name="Grigoriev I.V."/>
            <person name="Hibbett D.S."/>
            <person name="Martin F."/>
        </authorList>
    </citation>
    <scope>NUCLEOTIDE SEQUENCE [LARGE SCALE GENOMIC DNA]</scope>
    <source>
        <strain evidence="2">Foug A</strain>
    </source>
</reference>
<name>A0A0C3E7T1_9AGAM</name>
<sequence>QKERDPINFSSGRKIHYKPKTSTSSLCGHIEGLHLLEFVAAAQTENWMIYIQSVKTPLSLGYDLSTLLEALKMPGITIHNLPPPP</sequence>
<dbReference type="Proteomes" id="UP000053989">
    <property type="component" value="Unassembled WGS sequence"/>
</dbReference>
<evidence type="ECO:0000313" key="1">
    <source>
        <dbReference type="EMBL" id="KIM64061.1"/>
    </source>
</evidence>
<dbReference type="OrthoDB" id="2682950at2759"/>
<dbReference type="AlphaFoldDB" id="A0A0C3E7T1"/>
<protein>
    <submittedName>
        <fullName evidence="1">Uncharacterized protein</fullName>
    </submittedName>
</protein>
<reference evidence="1 2" key="1">
    <citation type="submission" date="2014-04" db="EMBL/GenBank/DDBJ databases">
        <authorList>
            <consortium name="DOE Joint Genome Institute"/>
            <person name="Kuo A."/>
            <person name="Kohler A."/>
            <person name="Nagy L.G."/>
            <person name="Floudas D."/>
            <person name="Copeland A."/>
            <person name="Barry K.W."/>
            <person name="Cichocki N."/>
            <person name="Veneault-Fourrey C."/>
            <person name="LaButti K."/>
            <person name="Lindquist E.A."/>
            <person name="Lipzen A."/>
            <person name="Lundell T."/>
            <person name="Morin E."/>
            <person name="Murat C."/>
            <person name="Sun H."/>
            <person name="Tunlid A."/>
            <person name="Henrissat B."/>
            <person name="Grigoriev I.V."/>
            <person name="Hibbett D.S."/>
            <person name="Martin F."/>
            <person name="Nordberg H.P."/>
            <person name="Cantor M.N."/>
            <person name="Hua S.X."/>
        </authorList>
    </citation>
    <scope>NUCLEOTIDE SEQUENCE [LARGE SCALE GENOMIC DNA]</scope>
    <source>
        <strain evidence="1 2">Foug A</strain>
    </source>
</reference>
<proteinExistence type="predicted"/>
<organism evidence="1 2">
    <name type="scientific">Scleroderma citrinum Foug A</name>
    <dbReference type="NCBI Taxonomy" id="1036808"/>
    <lineage>
        <taxon>Eukaryota</taxon>
        <taxon>Fungi</taxon>
        <taxon>Dikarya</taxon>
        <taxon>Basidiomycota</taxon>
        <taxon>Agaricomycotina</taxon>
        <taxon>Agaricomycetes</taxon>
        <taxon>Agaricomycetidae</taxon>
        <taxon>Boletales</taxon>
        <taxon>Sclerodermatineae</taxon>
        <taxon>Sclerodermataceae</taxon>
        <taxon>Scleroderma</taxon>
    </lineage>
</organism>
<feature type="non-terminal residue" evidence="1">
    <location>
        <position position="1"/>
    </location>
</feature>
<dbReference type="HOGENOM" id="CLU_2518797_0_0_1"/>
<keyword evidence="2" id="KW-1185">Reference proteome</keyword>
<dbReference type="EMBL" id="KN822030">
    <property type="protein sequence ID" value="KIM64061.1"/>
    <property type="molecule type" value="Genomic_DNA"/>
</dbReference>